<dbReference type="Proteomes" id="UP000030786">
    <property type="component" value="Chromosome"/>
</dbReference>
<sequence>MNNQQQPRMNSFKKTLFVCGIFAALTSCNFNKSVRKDLVTGITTKGDGLSAEKVYVTINDEKVSDNEFYYGQNIYTIFKNMSGFMVENNRYHPQMEVVLISKAGDTIMHEANLFQQNPGFGAEMKTLQGNMLLARPIYSSEDYTLHYKISDEHGEGVFNSTLQFDLLHDPAIKVDKKGLDYKEGYLLSLTKNAVITDSKVAFEELILMDFQDVSGYTRVDGAVALGLKIKVTDANDTMILNMEDVFGESTLSEEQIKSGLGAQLKITKGALKNPVTFKVTIWDKNSNARLDAETELIVE</sequence>
<name>A0AAU8RLI1_9FLAO</name>
<dbReference type="GeneID" id="78059405"/>
<dbReference type="KEGG" id="cbat:M666_01485"/>
<dbReference type="AlphaFoldDB" id="A0AAU8RLI1"/>
<accession>A0AAU8RLI1</accession>
<dbReference type="RefSeq" id="WP_029445274.1">
    <property type="nucleotide sequence ID" value="NZ_CP009976.1"/>
</dbReference>
<dbReference type="EMBL" id="CP009976">
    <property type="protein sequence ID" value="AIZ40367.1"/>
    <property type="molecule type" value="Genomic_DNA"/>
</dbReference>
<reference evidence="1 2" key="1">
    <citation type="journal article" date="2014" name="Environ. Microbiol.">
        <title>Contrasting genomic patterns and infection strategies of two co-existing Bacteroidetes podovirus genera.</title>
        <authorList>
            <person name="Holmfeldt K."/>
            <person name="Howard-Varona C."/>
            <person name="Solonenko N."/>
            <person name="Sullivan M.B."/>
        </authorList>
    </citation>
    <scope>NUCLEOTIDE SEQUENCE [LARGE SCALE GENOMIC DNA]</scope>
    <source>
        <strain evidence="1 2">18</strain>
    </source>
</reference>
<proteinExistence type="predicted"/>
<gene>
    <name evidence="1" type="ORF">M666_01485</name>
</gene>
<evidence type="ECO:0000313" key="1">
    <source>
        <dbReference type="EMBL" id="AIZ40367.1"/>
    </source>
</evidence>
<organism evidence="1 2">
    <name type="scientific">Cellulophaga baltica 18</name>
    <dbReference type="NCBI Taxonomy" id="1348584"/>
    <lineage>
        <taxon>Bacteria</taxon>
        <taxon>Pseudomonadati</taxon>
        <taxon>Bacteroidota</taxon>
        <taxon>Flavobacteriia</taxon>
        <taxon>Flavobacteriales</taxon>
        <taxon>Flavobacteriaceae</taxon>
        <taxon>Cellulophaga</taxon>
    </lineage>
</organism>
<protein>
    <submittedName>
        <fullName evidence="1">Uncharacterized protein</fullName>
    </submittedName>
</protein>
<evidence type="ECO:0000313" key="2">
    <source>
        <dbReference type="Proteomes" id="UP000030786"/>
    </source>
</evidence>